<name>A0A6C0JB51_9ZZZZ</name>
<accession>A0A6C0JB51</accession>
<evidence type="ECO:0000256" key="1">
    <source>
        <dbReference type="SAM" id="MobiDB-lite"/>
    </source>
</evidence>
<evidence type="ECO:0000313" key="2">
    <source>
        <dbReference type="EMBL" id="QHU01906.1"/>
    </source>
</evidence>
<dbReference type="EMBL" id="MN740350">
    <property type="protein sequence ID" value="QHU01906.1"/>
    <property type="molecule type" value="Genomic_DNA"/>
</dbReference>
<feature type="region of interest" description="Disordered" evidence="1">
    <location>
        <begin position="1"/>
        <end position="31"/>
    </location>
</feature>
<feature type="compositionally biased region" description="Basic residues" evidence="1">
    <location>
        <begin position="7"/>
        <end position="24"/>
    </location>
</feature>
<organism evidence="2">
    <name type="scientific">viral metagenome</name>
    <dbReference type="NCBI Taxonomy" id="1070528"/>
    <lineage>
        <taxon>unclassified sequences</taxon>
        <taxon>metagenomes</taxon>
        <taxon>organismal metagenomes</taxon>
    </lineage>
</organism>
<dbReference type="AlphaFoldDB" id="A0A6C0JB51"/>
<proteinExistence type="predicted"/>
<sequence length="31" mass="3856">MSEMTRKNLRFFARKKRKNTKTQKNKSEIRV</sequence>
<reference evidence="2" key="1">
    <citation type="journal article" date="2020" name="Nature">
        <title>Giant virus diversity and host interactions through global metagenomics.</title>
        <authorList>
            <person name="Schulz F."/>
            <person name="Roux S."/>
            <person name="Paez-Espino D."/>
            <person name="Jungbluth S."/>
            <person name="Walsh D.A."/>
            <person name="Denef V.J."/>
            <person name="McMahon K.D."/>
            <person name="Konstantinidis K.T."/>
            <person name="Eloe-Fadrosh E.A."/>
            <person name="Kyrpides N.C."/>
            <person name="Woyke T."/>
        </authorList>
    </citation>
    <scope>NUCLEOTIDE SEQUENCE</scope>
    <source>
        <strain evidence="2">GVMAG-M-3300025880-56</strain>
    </source>
</reference>
<protein>
    <submittedName>
        <fullName evidence="2">Uncharacterized protein</fullName>
    </submittedName>
</protein>